<comment type="caution">
    <text evidence="1">The sequence shown here is derived from an EMBL/GenBank/DDBJ whole genome shotgun (WGS) entry which is preliminary data.</text>
</comment>
<proteinExistence type="predicted"/>
<sequence length="74" mass="8661">MAGVDTANKHRSKNHVCHPSKEYWNFLNFILEMKRKIPTENPVGGPLHEQVILDRPKSTCKWCPKFGEKKRKET</sequence>
<dbReference type="EMBL" id="JARBDR010000793">
    <property type="protein sequence ID" value="KAJ8306941.1"/>
    <property type="molecule type" value="Genomic_DNA"/>
</dbReference>
<gene>
    <name evidence="1" type="ORF">KUTeg_015025</name>
</gene>
<feature type="non-terminal residue" evidence="1">
    <location>
        <position position="74"/>
    </location>
</feature>
<evidence type="ECO:0000313" key="2">
    <source>
        <dbReference type="Proteomes" id="UP001217089"/>
    </source>
</evidence>
<protein>
    <submittedName>
        <fullName evidence="1">Uncharacterized protein</fullName>
    </submittedName>
</protein>
<accession>A0ABQ9ESJ0</accession>
<evidence type="ECO:0000313" key="1">
    <source>
        <dbReference type="EMBL" id="KAJ8306941.1"/>
    </source>
</evidence>
<keyword evidence="2" id="KW-1185">Reference proteome</keyword>
<name>A0ABQ9ESJ0_TEGGR</name>
<dbReference type="Proteomes" id="UP001217089">
    <property type="component" value="Unassembled WGS sequence"/>
</dbReference>
<organism evidence="1 2">
    <name type="scientific">Tegillarca granosa</name>
    <name type="common">Malaysian cockle</name>
    <name type="synonym">Anadara granosa</name>
    <dbReference type="NCBI Taxonomy" id="220873"/>
    <lineage>
        <taxon>Eukaryota</taxon>
        <taxon>Metazoa</taxon>
        <taxon>Spiralia</taxon>
        <taxon>Lophotrochozoa</taxon>
        <taxon>Mollusca</taxon>
        <taxon>Bivalvia</taxon>
        <taxon>Autobranchia</taxon>
        <taxon>Pteriomorphia</taxon>
        <taxon>Arcoida</taxon>
        <taxon>Arcoidea</taxon>
        <taxon>Arcidae</taxon>
        <taxon>Tegillarca</taxon>
    </lineage>
</organism>
<reference evidence="1 2" key="1">
    <citation type="submission" date="2022-12" db="EMBL/GenBank/DDBJ databases">
        <title>Chromosome-level genome of Tegillarca granosa.</title>
        <authorList>
            <person name="Kim J."/>
        </authorList>
    </citation>
    <scope>NUCLEOTIDE SEQUENCE [LARGE SCALE GENOMIC DNA]</scope>
    <source>
        <strain evidence="1">Teg-2019</strain>
        <tissue evidence="1">Adductor muscle</tissue>
    </source>
</reference>